<keyword evidence="1" id="KW-0560">Oxidoreductase</keyword>
<accession>A0A7S7M9A2</accession>
<dbReference type="Gene3D" id="3.40.605.10">
    <property type="entry name" value="Aldehyde Dehydrogenase, Chain A, domain 1"/>
    <property type="match status" value="1"/>
</dbReference>
<dbReference type="InterPro" id="IPR016161">
    <property type="entry name" value="Ald_DH/histidinol_DH"/>
</dbReference>
<evidence type="ECO:0000256" key="1">
    <source>
        <dbReference type="ARBA" id="ARBA00023002"/>
    </source>
</evidence>
<keyword evidence="4" id="KW-1185">Reference proteome</keyword>
<organism evidence="3 4">
    <name type="scientific">Thermophilibacter immobilis</name>
    <dbReference type="NCBI Taxonomy" id="2779519"/>
    <lineage>
        <taxon>Bacteria</taxon>
        <taxon>Bacillati</taxon>
        <taxon>Actinomycetota</taxon>
        <taxon>Coriobacteriia</taxon>
        <taxon>Coriobacteriales</taxon>
        <taxon>Atopobiaceae</taxon>
        <taxon>Thermophilibacter</taxon>
    </lineage>
</organism>
<evidence type="ECO:0000313" key="3">
    <source>
        <dbReference type="EMBL" id="QOY61061.1"/>
    </source>
</evidence>
<dbReference type="SUPFAM" id="SSF53720">
    <property type="entry name" value="ALDH-like"/>
    <property type="match status" value="1"/>
</dbReference>
<feature type="region of interest" description="Disordered" evidence="2">
    <location>
        <begin position="465"/>
        <end position="494"/>
    </location>
</feature>
<dbReference type="Gene3D" id="3.40.309.10">
    <property type="entry name" value="Aldehyde Dehydrogenase, Chain A, domain 2"/>
    <property type="match status" value="1"/>
</dbReference>
<dbReference type="KEGG" id="tio:INP52_02310"/>
<protein>
    <submittedName>
        <fullName evidence="3">Aldehyde dehydrogenase</fullName>
    </submittedName>
</protein>
<dbReference type="Proteomes" id="UP000593735">
    <property type="component" value="Chromosome"/>
</dbReference>
<evidence type="ECO:0000313" key="4">
    <source>
        <dbReference type="Proteomes" id="UP000593735"/>
    </source>
</evidence>
<dbReference type="EMBL" id="CP063767">
    <property type="protein sequence ID" value="QOY61061.1"/>
    <property type="molecule type" value="Genomic_DNA"/>
</dbReference>
<gene>
    <name evidence="3" type="ORF">INP52_02310</name>
</gene>
<sequence length="515" mass="56741">MALIDNDLLSIQEARILLEHADESVKVLESLPAPIIDDFLAHLREALLPKAAQYARLAYEESDYCDPSDEAQLSTWVLTDLLDDVLHEVPVQKIVYGPHGSSEVRLPKGVVVSLLPDWLSVPTMLSQLVSAVRSKSPIVFSADARVHETCGIVLDDVVQVAEFCHYPLDAIGYLGTCCTEGEQWVCDQSCVKVVIDSRENFSEHRHRAEGKDVYYASLGNNPVFVESTADLAACADEIVAGKSFCYGMLPGSEQSVVVEAAIDARMQEELRRRSCYFLSDEEADRLVEALFMRDGRPYRELIGKSAFDLARRVDISVPETTKVLVVEKPYVSERSFFSKAKYGPVLSYYVEDNWRDACEKCIELILNSGHGNALSIFSKDPEVVRQFILKKPVGRVLVNVGTGLGSIGCHSDLPKTLTITGWDCATTSELGVTYADFVRRRQVGIGPHDEARSLLGRAAGCDHTPVATKIRSPNPADLSAKAGAATAPASDDVAQEPVDWFSRVLEAMRDNQEKE</sequence>
<feature type="compositionally biased region" description="Low complexity" evidence="2">
    <location>
        <begin position="480"/>
        <end position="492"/>
    </location>
</feature>
<dbReference type="GO" id="GO:0016620">
    <property type="term" value="F:oxidoreductase activity, acting on the aldehyde or oxo group of donors, NAD or NADP as acceptor"/>
    <property type="evidence" value="ECO:0007669"/>
    <property type="project" value="InterPro"/>
</dbReference>
<dbReference type="AlphaFoldDB" id="A0A7S7M9A2"/>
<dbReference type="RefSeq" id="WP_194372074.1">
    <property type="nucleotide sequence ID" value="NZ_CP063767.1"/>
</dbReference>
<dbReference type="InterPro" id="IPR016162">
    <property type="entry name" value="Ald_DH_N"/>
</dbReference>
<proteinExistence type="predicted"/>
<name>A0A7S7M9A2_9ACTN</name>
<reference evidence="3 4" key="1">
    <citation type="submission" date="2020-10" db="EMBL/GenBank/DDBJ databases">
        <title>Olsenella immobilis sp.nov., isolated from the mud in a fermentation cellar used for the production of Chinese strong-flavoured liquor.</title>
        <authorList>
            <person name="Lu L."/>
        </authorList>
    </citation>
    <scope>NUCLEOTIDE SEQUENCE [LARGE SCALE GENOMIC DNA]</scope>
    <source>
        <strain evidence="3 4">LZLJ-2</strain>
    </source>
</reference>
<dbReference type="InterPro" id="IPR016163">
    <property type="entry name" value="Ald_DH_C"/>
</dbReference>
<evidence type="ECO:0000256" key="2">
    <source>
        <dbReference type="SAM" id="MobiDB-lite"/>
    </source>
</evidence>